<sequence length="245" mass="28358">MWRRENQRMGRRTLWDDRFPNHSPSWDGTPTLRHDHTHTLPTLPHSSSHAPTNNPACLHTSPSRTTRRRRRGGRRWRGKAGSGGQDGQSRWFPGCFSRMPAYHRRYNGAPKFRGNSGLSGRPCEHKPRRKALPSQAEDISSPPSTSSASQRSRFELHLFMKLNQRHKLKIRMKLGEGWLLFFPPPLHKKGNDNEKNRLPGKNLARMVRRRRPRLSRPLILKTCNFSSELYCSMDPHNVIVLDNPG</sequence>
<accession>A0A7C9E117</accession>
<protein>
    <submittedName>
        <fullName evidence="2">Uncharacterized protein</fullName>
    </submittedName>
</protein>
<feature type="region of interest" description="Disordered" evidence="1">
    <location>
        <begin position="15"/>
        <end position="92"/>
    </location>
</feature>
<dbReference type="AlphaFoldDB" id="A0A7C9E117"/>
<evidence type="ECO:0000313" key="2">
    <source>
        <dbReference type="EMBL" id="MBA4649629.1"/>
    </source>
</evidence>
<reference evidence="2" key="2">
    <citation type="submission" date="2020-07" db="EMBL/GenBank/DDBJ databases">
        <authorList>
            <person name="Vera ALvarez R."/>
            <person name="Arias-Moreno D.M."/>
            <person name="Jimenez-Jacinto V."/>
            <person name="Jimenez-Bremont J.F."/>
            <person name="Swaminathan K."/>
            <person name="Moose S.P."/>
            <person name="Guerrero-Gonzalez M.L."/>
            <person name="Marino-Ramirez L."/>
            <person name="Landsman D."/>
            <person name="Rodriguez-Kessler M."/>
            <person name="Delgado-Sanchez P."/>
        </authorList>
    </citation>
    <scope>NUCLEOTIDE SEQUENCE</scope>
    <source>
        <tissue evidence="2">Cladode</tissue>
    </source>
</reference>
<name>A0A7C9E117_OPUST</name>
<feature type="compositionally biased region" description="Low complexity" evidence="1">
    <location>
        <begin position="140"/>
        <end position="151"/>
    </location>
</feature>
<feature type="compositionally biased region" description="Low complexity" evidence="1">
    <location>
        <begin position="39"/>
        <end position="49"/>
    </location>
</feature>
<evidence type="ECO:0000256" key="1">
    <source>
        <dbReference type="SAM" id="MobiDB-lite"/>
    </source>
</evidence>
<dbReference type="EMBL" id="GISG01161268">
    <property type="protein sequence ID" value="MBA4649629.1"/>
    <property type="molecule type" value="Transcribed_RNA"/>
</dbReference>
<feature type="compositionally biased region" description="Basic residues" evidence="1">
    <location>
        <begin position="65"/>
        <end position="78"/>
    </location>
</feature>
<feature type="region of interest" description="Disordered" evidence="1">
    <location>
        <begin position="107"/>
        <end position="151"/>
    </location>
</feature>
<reference evidence="2" key="1">
    <citation type="journal article" date="2013" name="J. Plant Res.">
        <title>Effect of fungi and light on seed germination of three Opuntia species from semiarid lands of central Mexico.</title>
        <authorList>
            <person name="Delgado-Sanchez P."/>
            <person name="Jimenez-Bremont J.F."/>
            <person name="Guerrero-Gonzalez Mde L."/>
            <person name="Flores J."/>
        </authorList>
    </citation>
    <scope>NUCLEOTIDE SEQUENCE</scope>
    <source>
        <tissue evidence="2">Cladode</tissue>
    </source>
</reference>
<organism evidence="2">
    <name type="scientific">Opuntia streptacantha</name>
    <name type="common">Prickly pear cactus</name>
    <name type="synonym">Opuntia cardona</name>
    <dbReference type="NCBI Taxonomy" id="393608"/>
    <lineage>
        <taxon>Eukaryota</taxon>
        <taxon>Viridiplantae</taxon>
        <taxon>Streptophyta</taxon>
        <taxon>Embryophyta</taxon>
        <taxon>Tracheophyta</taxon>
        <taxon>Spermatophyta</taxon>
        <taxon>Magnoliopsida</taxon>
        <taxon>eudicotyledons</taxon>
        <taxon>Gunneridae</taxon>
        <taxon>Pentapetalae</taxon>
        <taxon>Caryophyllales</taxon>
        <taxon>Cactineae</taxon>
        <taxon>Cactaceae</taxon>
        <taxon>Opuntioideae</taxon>
        <taxon>Opuntia</taxon>
    </lineage>
</organism>
<proteinExistence type="predicted"/>